<dbReference type="PANTHER" id="PTHR32089:SF112">
    <property type="entry name" value="LYSOZYME-LIKE PROTEIN-RELATED"/>
    <property type="match status" value="1"/>
</dbReference>
<evidence type="ECO:0000259" key="6">
    <source>
        <dbReference type="PROSITE" id="PS50111"/>
    </source>
</evidence>
<evidence type="ECO:0000259" key="7">
    <source>
        <dbReference type="PROSITE" id="PS50885"/>
    </source>
</evidence>
<sequence>MLKFSNLKTKTKFMIGVGFPLLCLIGVGLVASNSLHKLTESNRWVNHTYEVLSVADSIVASAVNMETGMRGYLLAGKEEFLDPYKQGQANTYKNIAELQQTVSDNPPQVARLEEAANVLKDWQANITEPYIKMRGEVGNGQTMNDIANIVGEARGKQYFDKFRQIMADFRAEEAKLIDVRKADNAERVSMTNTIIIATISIAVAVGLGLAVLIGNGISGPINRMTAAMAKLAGGDLEVEIIGLDRGDEIGDMAKATQVFKENAQKMEELQKEQVESEKRAAERQKAAMNKMADEFEASVKKVVENVSSAAQQMQTSAGNLSAIAEETNRQSISVAAATEQASTNVESAASATEELSVSINEINQQIDGASELAQSASLEADKTNDTMVSLQESVEQIGNVASLIEDIASQTNLLALNATIEAARAGAAGKGFAVVANEVKNLASQTAKATQEISNQISEMQSRADVSINAVQTIREMVRQISDRASTVAVSAREQTIATNEISRNVQEAAHGTTQVSASISDVTQASNETGSMSTQVLSAANELGAQAKTLSQEVDQFIKRIRNSA</sequence>
<feature type="coiled-coil region" evidence="4">
    <location>
        <begin position="252"/>
        <end position="298"/>
    </location>
</feature>
<dbReference type="EMBL" id="CP031555">
    <property type="protein sequence ID" value="AXO15991.1"/>
    <property type="molecule type" value="Genomic_DNA"/>
</dbReference>
<dbReference type="PROSITE" id="PS50885">
    <property type="entry name" value="HAMP"/>
    <property type="match status" value="1"/>
</dbReference>
<dbReference type="InterPro" id="IPR003660">
    <property type="entry name" value="HAMP_dom"/>
</dbReference>
<keyword evidence="9" id="KW-1185">Reference proteome</keyword>
<evidence type="ECO:0000256" key="3">
    <source>
        <dbReference type="PROSITE-ProRule" id="PRU00284"/>
    </source>
</evidence>
<comment type="similarity">
    <text evidence="2">Belongs to the methyl-accepting chemotaxis (MCP) protein family.</text>
</comment>
<feature type="domain" description="HAMP" evidence="7">
    <location>
        <begin position="215"/>
        <end position="268"/>
    </location>
</feature>
<dbReference type="CDD" id="cd06225">
    <property type="entry name" value="HAMP"/>
    <property type="match status" value="1"/>
</dbReference>
<reference evidence="8 9" key="1">
    <citation type="submission" date="2018-08" db="EMBL/GenBank/DDBJ databases">
        <title>Complete genome sequence of type strain Thalassospira indica MCCC 1A01103T, isolated from isolated from deep seawater of the Indian Ocean.</title>
        <authorList>
            <person name="Liu Y."/>
        </authorList>
    </citation>
    <scope>NUCLEOTIDE SEQUENCE [LARGE SCALE GENOMIC DNA]</scope>
    <source>
        <strain evidence="8 9">PB8BT</strain>
    </source>
</reference>
<keyword evidence="5" id="KW-0472">Membrane</keyword>
<dbReference type="Pfam" id="PF00015">
    <property type="entry name" value="MCPsignal"/>
    <property type="match status" value="1"/>
</dbReference>
<dbReference type="SMART" id="SM00304">
    <property type="entry name" value="HAMP"/>
    <property type="match status" value="2"/>
</dbReference>
<evidence type="ECO:0000256" key="1">
    <source>
        <dbReference type="ARBA" id="ARBA00023224"/>
    </source>
</evidence>
<dbReference type="RefSeq" id="WP_082923489.1">
    <property type="nucleotide sequence ID" value="NZ_CP031555.1"/>
</dbReference>
<dbReference type="InterPro" id="IPR007891">
    <property type="entry name" value="CHASE3"/>
</dbReference>
<protein>
    <submittedName>
        <fullName evidence="8">Methyl-accepting chemotaxis protein</fullName>
    </submittedName>
</protein>
<feature type="transmembrane region" description="Helical" evidence="5">
    <location>
        <begin position="194"/>
        <end position="214"/>
    </location>
</feature>
<evidence type="ECO:0000313" key="8">
    <source>
        <dbReference type="EMBL" id="AXO15991.1"/>
    </source>
</evidence>
<dbReference type="Proteomes" id="UP000256971">
    <property type="component" value="Chromosome"/>
</dbReference>
<evidence type="ECO:0000313" key="9">
    <source>
        <dbReference type="Proteomes" id="UP000256971"/>
    </source>
</evidence>
<evidence type="ECO:0000256" key="2">
    <source>
        <dbReference type="ARBA" id="ARBA00029447"/>
    </source>
</evidence>
<evidence type="ECO:0000256" key="5">
    <source>
        <dbReference type="SAM" id="Phobius"/>
    </source>
</evidence>
<dbReference type="SMART" id="SM00283">
    <property type="entry name" value="MA"/>
    <property type="match status" value="1"/>
</dbReference>
<keyword evidence="5" id="KW-1133">Transmembrane helix</keyword>
<keyword evidence="1 3" id="KW-0807">Transducer</keyword>
<organism evidence="8 9">
    <name type="scientific">Thalassospira indica</name>
    <dbReference type="NCBI Taxonomy" id="1891279"/>
    <lineage>
        <taxon>Bacteria</taxon>
        <taxon>Pseudomonadati</taxon>
        <taxon>Pseudomonadota</taxon>
        <taxon>Alphaproteobacteria</taxon>
        <taxon>Rhodospirillales</taxon>
        <taxon>Thalassospiraceae</taxon>
        <taxon>Thalassospira</taxon>
    </lineage>
</organism>
<dbReference type="InterPro" id="IPR004089">
    <property type="entry name" value="MCPsignal_dom"/>
</dbReference>
<dbReference type="PANTHER" id="PTHR32089">
    <property type="entry name" value="METHYL-ACCEPTING CHEMOTAXIS PROTEIN MCPB"/>
    <property type="match status" value="1"/>
</dbReference>
<dbReference type="Pfam" id="PF00672">
    <property type="entry name" value="HAMP"/>
    <property type="match status" value="1"/>
</dbReference>
<dbReference type="CDD" id="cd19410">
    <property type="entry name" value="HK9-like_sensor"/>
    <property type="match status" value="1"/>
</dbReference>
<keyword evidence="5" id="KW-0812">Transmembrane</keyword>
<dbReference type="PROSITE" id="PS50111">
    <property type="entry name" value="CHEMOTAXIS_TRANSDUC_2"/>
    <property type="match status" value="1"/>
</dbReference>
<name>A0ABM6Y1Y3_9PROT</name>
<dbReference type="SUPFAM" id="SSF58104">
    <property type="entry name" value="Methyl-accepting chemotaxis protein (MCP) signaling domain"/>
    <property type="match status" value="1"/>
</dbReference>
<proteinExistence type="inferred from homology"/>
<dbReference type="Gene3D" id="6.10.340.10">
    <property type="match status" value="1"/>
</dbReference>
<keyword evidence="4" id="KW-0175">Coiled coil</keyword>
<accession>A0ABM6Y1Y3</accession>
<gene>
    <name evidence="8" type="ORF">DY252_18485</name>
</gene>
<feature type="domain" description="Methyl-accepting transducer" evidence="6">
    <location>
        <begin position="309"/>
        <end position="545"/>
    </location>
</feature>
<evidence type="ECO:0000256" key="4">
    <source>
        <dbReference type="SAM" id="Coils"/>
    </source>
</evidence>
<dbReference type="Pfam" id="PF05227">
    <property type="entry name" value="CHASE3"/>
    <property type="match status" value="1"/>
</dbReference>
<dbReference type="Gene3D" id="1.10.287.950">
    <property type="entry name" value="Methyl-accepting chemotaxis protein"/>
    <property type="match status" value="1"/>
</dbReference>